<keyword evidence="3" id="KW-1185">Reference proteome</keyword>
<dbReference type="EMBL" id="VIEB01000081">
    <property type="protein sequence ID" value="TQE07708.1"/>
    <property type="molecule type" value="Genomic_DNA"/>
</dbReference>
<feature type="signal peptide" evidence="1">
    <location>
        <begin position="1"/>
        <end position="27"/>
    </location>
</feature>
<proteinExistence type="predicted"/>
<protein>
    <submittedName>
        <fullName evidence="2">Uncharacterized protein</fullName>
    </submittedName>
</protein>
<gene>
    <name evidence="2" type="ORF">C1H46_006641</name>
</gene>
<keyword evidence="1" id="KW-0732">Signal</keyword>
<accession>A0A540N9I3</accession>
<feature type="chain" id="PRO_5021831717" evidence="1">
    <location>
        <begin position="28"/>
        <end position="55"/>
    </location>
</feature>
<evidence type="ECO:0000313" key="2">
    <source>
        <dbReference type="EMBL" id="TQE07708.1"/>
    </source>
</evidence>
<sequence>MFVKKKMNRFLPLQLLALVLIFSSVATQVVPQDHETKGSSSYLGSSPSIIHIIFL</sequence>
<reference evidence="2 3" key="1">
    <citation type="journal article" date="2019" name="G3 (Bethesda)">
        <title>Sequencing of a Wild Apple (Malus baccata) Genome Unravels the Differences Between Cultivated and Wild Apple Species Regarding Disease Resistance and Cold Tolerance.</title>
        <authorList>
            <person name="Chen X."/>
        </authorList>
    </citation>
    <scope>NUCLEOTIDE SEQUENCE [LARGE SCALE GENOMIC DNA]</scope>
    <source>
        <strain evidence="3">cv. Shandingzi</strain>
        <tissue evidence="2">Leaves</tissue>
    </source>
</reference>
<evidence type="ECO:0000256" key="1">
    <source>
        <dbReference type="SAM" id="SignalP"/>
    </source>
</evidence>
<dbReference type="AlphaFoldDB" id="A0A540N9I3"/>
<evidence type="ECO:0000313" key="3">
    <source>
        <dbReference type="Proteomes" id="UP000315295"/>
    </source>
</evidence>
<dbReference type="Proteomes" id="UP000315295">
    <property type="component" value="Unassembled WGS sequence"/>
</dbReference>
<name>A0A540N9I3_MALBA</name>
<comment type="caution">
    <text evidence="2">The sequence shown here is derived from an EMBL/GenBank/DDBJ whole genome shotgun (WGS) entry which is preliminary data.</text>
</comment>
<organism evidence="2 3">
    <name type="scientific">Malus baccata</name>
    <name type="common">Siberian crab apple</name>
    <name type="synonym">Pyrus baccata</name>
    <dbReference type="NCBI Taxonomy" id="106549"/>
    <lineage>
        <taxon>Eukaryota</taxon>
        <taxon>Viridiplantae</taxon>
        <taxon>Streptophyta</taxon>
        <taxon>Embryophyta</taxon>
        <taxon>Tracheophyta</taxon>
        <taxon>Spermatophyta</taxon>
        <taxon>Magnoliopsida</taxon>
        <taxon>eudicotyledons</taxon>
        <taxon>Gunneridae</taxon>
        <taxon>Pentapetalae</taxon>
        <taxon>rosids</taxon>
        <taxon>fabids</taxon>
        <taxon>Rosales</taxon>
        <taxon>Rosaceae</taxon>
        <taxon>Amygdaloideae</taxon>
        <taxon>Maleae</taxon>
        <taxon>Malus</taxon>
    </lineage>
</organism>